<comment type="similarity">
    <text evidence="1">Belongs to the peptidase S10 family.</text>
</comment>
<evidence type="ECO:0000256" key="2">
    <source>
        <dbReference type="ARBA" id="ARBA00022645"/>
    </source>
</evidence>
<dbReference type="Gene3D" id="1.10.287.410">
    <property type="match status" value="1"/>
</dbReference>
<reference evidence="7 8" key="1">
    <citation type="journal article" date="2018" name="Front. Microbiol.">
        <title>Genome-Wide Analysis of Corynespora cassiicola Leaf Fall Disease Putative Effectors.</title>
        <authorList>
            <person name="Lopez D."/>
            <person name="Ribeiro S."/>
            <person name="Label P."/>
            <person name="Fumanal B."/>
            <person name="Venisse J.S."/>
            <person name="Kohler A."/>
            <person name="de Oliveira R.R."/>
            <person name="Labutti K."/>
            <person name="Lipzen A."/>
            <person name="Lail K."/>
            <person name="Bauer D."/>
            <person name="Ohm R.A."/>
            <person name="Barry K.W."/>
            <person name="Spatafora J."/>
            <person name="Grigoriev I.V."/>
            <person name="Martin F.M."/>
            <person name="Pujade-Renaud V."/>
        </authorList>
    </citation>
    <scope>NUCLEOTIDE SEQUENCE [LARGE SCALE GENOMIC DNA]</scope>
    <source>
        <strain evidence="7 8">Philippines</strain>
    </source>
</reference>
<dbReference type="Pfam" id="PF00450">
    <property type="entry name" value="Peptidase_S10"/>
    <property type="match status" value="1"/>
</dbReference>
<dbReference type="GO" id="GO:0006508">
    <property type="term" value="P:proteolysis"/>
    <property type="evidence" value="ECO:0007669"/>
    <property type="project" value="UniProtKB-KW"/>
</dbReference>
<dbReference type="PRINTS" id="PR00724">
    <property type="entry name" value="CRBOXYPTASEC"/>
</dbReference>
<dbReference type="GO" id="GO:0004185">
    <property type="term" value="F:serine-type carboxypeptidase activity"/>
    <property type="evidence" value="ECO:0007669"/>
    <property type="project" value="InterPro"/>
</dbReference>
<keyword evidence="2" id="KW-0121">Carboxypeptidase</keyword>
<keyword evidence="5" id="KW-0325">Glycoprotein</keyword>
<feature type="signal peptide" evidence="6">
    <location>
        <begin position="1"/>
        <end position="20"/>
    </location>
</feature>
<dbReference type="OrthoDB" id="443318at2759"/>
<proteinExistence type="inferred from homology"/>
<gene>
    <name evidence="7" type="ORF">BS50DRAFT_494882</name>
</gene>
<dbReference type="Proteomes" id="UP000240883">
    <property type="component" value="Unassembled WGS sequence"/>
</dbReference>
<dbReference type="AlphaFoldDB" id="A0A2T2NKJ6"/>
<feature type="chain" id="PRO_5015755064" evidence="6">
    <location>
        <begin position="21"/>
        <end position="470"/>
    </location>
</feature>
<evidence type="ECO:0000256" key="3">
    <source>
        <dbReference type="ARBA" id="ARBA00022670"/>
    </source>
</evidence>
<evidence type="ECO:0000313" key="7">
    <source>
        <dbReference type="EMBL" id="PSN65879.1"/>
    </source>
</evidence>
<dbReference type="PANTHER" id="PTHR11802">
    <property type="entry name" value="SERINE PROTEASE FAMILY S10 SERINE CARBOXYPEPTIDASE"/>
    <property type="match status" value="1"/>
</dbReference>
<dbReference type="Gene3D" id="3.40.50.1820">
    <property type="entry name" value="alpha/beta hydrolase"/>
    <property type="match status" value="1"/>
</dbReference>
<keyword evidence="8" id="KW-1185">Reference proteome</keyword>
<dbReference type="GO" id="GO:0000324">
    <property type="term" value="C:fungal-type vacuole"/>
    <property type="evidence" value="ECO:0007669"/>
    <property type="project" value="TreeGrafter"/>
</dbReference>
<dbReference type="STRING" id="1448308.A0A2T2NKJ6"/>
<organism evidence="7 8">
    <name type="scientific">Corynespora cassiicola Philippines</name>
    <dbReference type="NCBI Taxonomy" id="1448308"/>
    <lineage>
        <taxon>Eukaryota</taxon>
        <taxon>Fungi</taxon>
        <taxon>Dikarya</taxon>
        <taxon>Ascomycota</taxon>
        <taxon>Pezizomycotina</taxon>
        <taxon>Dothideomycetes</taxon>
        <taxon>Pleosporomycetidae</taxon>
        <taxon>Pleosporales</taxon>
        <taxon>Corynesporascaceae</taxon>
        <taxon>Corynespora</taxon>
    </lineage>
</organism>
<keyword evidence="6" id="KW-0732">Signal</keyword>
<protein>
    <submittedName>
        <fullName evidence="7">Alpha/beta-hydrolase</fullName>
    </submittedName>
</protein>
<dbReference type="InterPro" id="IPR029058">
    <property type="entry name" value="AB_hydrolase_fold"/>
</dbReference>
<evidence type="ECO:0000313" key="8">
    <source>
        <dbReference type="Proteomes" id="UP000240883"/>
    </source>
</evidence>
<evidence type="ECO:0000256" key="6">
    <source>
        <dbReference type="SAM" id="SignalP"/>
    </source>
</evidence>
<accession>A0A2T2NKJ6</accession>
<dbReference type="InterPro" id="IPR001563">
    <property type="entry name" value="Peptidase_S10"/>
</dbReference>
<evidence type="ECO:0000256" key="1">
    <source>
        <dbReference type="ARBA" id="ARBA00009431"/>
    </source>
</evidence>
<keyword evidence="4 7" id="KW-0378">Hydrolase</keyword>
<evidence type="ECO:0000256" key="5">
    <source>
        <dbReference type="ARBA" id="ARBA00023180"/>
    </source>
</evidence>
<dbReference type="SUPFAM" id="SSF53474">
    <property type="entry name" value="alpha/beta-Hydrolases"/>
    <property type="match status" value="1"/>
</dbReference>
<keyword evidence="3" id="KW-0645">Protease</keyword>
<dbReference type="PANTHER" id="PTHR11802:SF453">
    <property type="entry name" value="S1, PUTATIVE-RELATED"/>
    <property type="match status" value="1"/>
</dbReference>
<name>A0A2T2NKJ6_CORCC</name>
<dbReference type="EMBL" id="KZ678136">
    <property type="protein sequence ID" value="PSN65879.1"/>
    <property type="molecule type" value="Genomic_DNA"/>
</dbReference>
<evidence type="ECO:0000256" key="4">
    <source>
        <dbReference type="ARBA" id="ARBA00022801"/>
    </source>
</evidence>
<sequence>MRLPLLFLAAASALLHVASANPPVTHDKRSTVERGGVVYNVFEHAATGSKMESVRSRICEKSKKIKQYSGYVTVAPGMHMWFWFFEARQNPSTAPLAAWLSGHPGVSSMHALFNGNGPCKFRDGKHHKKPKNNPHSFNNYANMIYIDWQIGTGFSYGNESVTSAKEAAPYIWNLLQAFYSSFPDYKSRDFGIFTDSYGAHYGPVFAKYILDQNKANAGENINVVALGVSNGLHDWRIQGPACIEYARDNRYRATINDVASDYYMGLFVNFCLPRLDECAKFGGNTNCTQAYQVLDKKVLDNLKDSVRDPYDIRKGWDLGPDPEKYIRYLGKKRVMKKIGARIPFRNFSPSSLNAFNKDGDFARPFLLELSEIVSSNITTLLWAGDAELLGNWNGVLDVANSITYVGQTAFVAKPQKAYRINGKIGGKFKTEGNLSFLKVYDAGHAVAHDQPEVSLQAFIQTMKKGAIEST</sequence>